<gene>
    <name evidence="1" type="ORF">Esi_0160_0059</name>
</gene>
<protein>
    <submittedName>
        <fullName evidence="1">Uncharacterized protein</fullName>
    </submittedName>
</protein>
<reference evidence="1 2" key="1">
    <citation type="journal article" date="2010" name="Nature">
        <title>The Ectocarpus genome and the independent evolution of multicellularity in brown algae.</title>
        <authorList>
            <person name="Cock J.M."/>
            <person name="Sterck L."/>
            <person name="Rouze P."/>
            <person name="Scornet D."/>
            <person name="Allen A.E."/>
            <person name="Amoutzias G."/>
            <person name="Anthouard V."/>
            <person name="Artiguenave F."/>
            <person name="Aury J.M."/>
            <person name="Badger J.H."/>
            <person name="Beszteri B."/>
            <person name="Billiau K."/>
            <person name="Bonnet E."/>
            <person name="Bothwell J.H."/>
            <person name="Bowler C."/>
            <person name="Boyen C."/>
            <person name="Brownlee C."/>
            <person name="Carrano C.J."/>
            <person name="Charrier B."/>
            <person name="Cho G.Y."/>
            <person name="Coelho S.M."/>
            <person name="Collen J."/>
            <person name="Corre E."/>
            <person name="Da Silva C."/>
            <person name="Delage L."/>
            <person name="Delaroque N."/>
            <person name="Dittami S.M."/>
            <person name="Doulbeau S."/>
            <person name="Elias M."/>
            <person name="Farnham G."/>
            <person name="Gachon C.M."/>
            <person name="Gschloessl B."/>
            <person name="Heesch S."/>
            <person name="Jabbari K."/>
            <person name="Jubin C."/>
            <person name="Kawai H."/>
            <person name="Kimura K."/>
            <person name="Kloareg B."/>
            <person name="Kupper F.C."/>
            <person name="Lang D."/>
            <person name="Le Bail A."/>
            <person name="Leblanc C."/>
            <person name="Lerouge P."/>
            <person name="Lohr M."/>
            <person name="Lopez P.J."/>
            <person name="Martens C."/>
            <person name="Maumus F."/>
            <person name="Michel G."/>
            <person name="Miranda-Saavedra D."/>
            <person name="Morales J."/>
            <person name="Moreau H."/>
            <person name="Motomura T."/>
            <person name="Nagasato C."/>
            <person name="Napoli C.A."/>
            <person name="Nelson D.R."/>
            <person name="Nyvall-Collen P."/>
            <person name="Peters A.F."/>
            <person name="Pommier C."/>
            <person name="Potin P."/>
            <person name="Poulain J."/>
            <person name="Quesneville H."/>
            <person name="Read B."/>
            <person name="Rensing S.A."/>
            <person name="Ritter A."/>
            <person name="Rousvoal S."/>
            <person name="Samanta M."/>
            <person name="Samson G."/>
            <person name="Schroeder D.C."/>
            <person name="Segurens B."/>
            <person name="Strittmatter M."/>
            <person name="Tonon T."/>
            <person name="Tregear J.W."/>
            <person name="Valentin K."/>
            <person name="von Dassow P."/>
            <person name="Yamagishi T."/>
            <person name="Van de Peer Y."/>
            <person name="Wincker P."/>
        </authorList>
    </citation>
    <scope>NUCLEOTIDE SEQUENCE [LARGE SCALE GENOMIC DNA]</scope>
    <source>
        <strain evidence="2">Ec32 / CCAP1310/4</strain>
    </source>
</reference>
<sequence length="238" mass="25211">MHHMIYHTDPSGVQTIIDAYQAAHDETADTPGEATSTVRAYASLLVDQFEDASLYVPEEITMYQGLMATMVQDAADDFEVLEYSTTTAGALLDTMVLVSGSENLRTSDSQEAILSLSAGVLERAVEEDSWDSDSFSPTLELLDNVIGGYNASSAGVVGREKLGDAAAELLPETVRSMALLMTSNLEDGEDAALIGNSFIDVLGLVTSKTAAMDLAAGYCPLSTSSNDDEGFNGDNVVQ</sequence>
<organism evidence="1 2">
    <name type="scientific">Ectocarpus siliculosus</name>
    <name type="common">Brown alga</name>
    <name type="synonym">Conferva siliculosa</name>
    <dbReference type="NCBI Taxonomy" id="2880"/>
    <lineage>
        <taxon>Eukaryota</taxon>
        <taxon>Sar</taxon>
        <taxon>Stramenopiles</taxon>
        <taxon>Ochrophyta</taxon>
        <taxon>PX clade</taxon>
        <taxon>Phaeophyceae</taxon>
        <taxon>Ectocarpales</taxon>
        <taxon>Ectocarpaceae</taxon>
        <taxon>Ectocarpus</taxon>
    </lineage>
</organism>
<proteinExistence type="predicted"/>
<dbReference type="EMBL" id="FN649734">
    <property type="protein sequence ID" value="CBJ29755.1"/>
    <property type="molecule type" value="Genomic_DNA"/>
</dbReference>
<dbReference type="Proteomes" id="UP000002630">
    <property type="component" value="Linkage Group LG09"/>
</dbReference>
<dbReference type="InParanoid" id="D7FLQ0"/>
<evidence type="ECO:0000313" key="2">
    <source>
        <dbReference type="Proteomes" id="UP000002630"/>
    </source>
</evidence>
<dbReference type="EMBL" id="FN648144">
    <property type="protein sequence ID" value="CBJ29755.1"/>
    <property type="molecule type" value="Genomic_DNA"/>
</dbReference>
<accession>D7FLQ0</accession>
<dbReference type="AlphaFoldDB" id="D7FLQ0"/>
<evidence type="ECO:0000313" key="1">
    <source>
        <dbReference type="EMBL" id="CBJ29755.1"/>
    </source>
</evidence>
<keyword evidence="2" id="KW-1185">Reference proteome</keyword>
<name>D7FLQ0_ECTSI</name>